<keyword evidence="3" id="KW-0804">Transcription</keyword>
<dbReference type="InterPro" id="IPR018060">
    <property type="entry name" value="HTH_AraC"/>
</dbReference>
<sequence length="270" mass="31221">MKEEDHQVRPGIFYSCYHQISRDGEHFVPEHTLSFVTAGSLILNDGAREYPSQQGRLRFIRRNQLLKFIKHPPANASFQSISIYLSQDVLKEFSLVYGIQAGSKMPQPGIIDLGKNKSTDTYMNSVIQYQEAGYLDNPSLVKVKIHEAILLLLQLHPELKELLFEFTDPHKINLEAFMNRSYQFNVKLERFAYLTGRSLATFKRDFGKIFNTPPRQWLQKRRLQRAHYLIAEEGKTASDIYLDLGFEDLAHFSHAFKKEYGYSPKKAAGN</sequence>
<dbReference type="Pfam" id="PF22200">
    <property type="entry name" value="ExsA_N"/>
    <property type="match status" value="1"/>
</dbReference>
<reference evidence="5 6" key="1">
    <citation type="submission" date="2023-12" db="EMBL/GenBank/DDBJ databases">
        <title>Genome sequencing and assembly of bacterial species from a model synthetic community.</title>
        <authorList>
            <person name="Hogle S.L."/>
        </authorList>
    </citation>
    <scope>NUCLEOTIDE SEQUENCE [LARGE SCALE GENOMIC DNA]</scope>
    <source>
        <strain evidence="5 6">HAMBI_3031</strain>
    </source>
</reference>
<evidence type="ECO:0000259" key="4">
    <source>
        <dbReference type="PROSITE" id="PS01124"/>
    </source>
</evidence>
<protein>
    <submittedName>
        <fullName evidence="5">AraC family transcriptional regulator</fullName>
    </submittedName>
</protein>
<dbReference type="PANTHER" id="PTHR46796">
    <property type="entry name" value="HTH-TYPE TRANSCRIPTIONAL ACTIVATOR RHAS-RELATED"/>
    <property type="match status" value="1"/>
</dbReference>
<dbReference type="SMART" id="SM00342">
    <property type="entry name" value="HTH_ARAC"/>
    <property type="match status" value="1"/>
</dbReference>
<evidence type="ECO:0000256" key="2">
    <source>
        <dbReference type="ARBA" id="ARBA00023125"/>
    </source>
</evidence>
<dbReference type="PROSITE" id="PS01124">
    <property type="entry name" value="HTH_ARAC_FAMILY_2"/>
    <property type="match status" value="1"/>
</dbReference>
<proteinExistence type="predicted"/>
<accession>A0ABZ0W465</accession>
<evidence type="ECO:0000313" key="6">
    <source>
        <dbReference type="Proteomes" id="UP001325680"/>
    </source>
</evidence>
<keyword evidence="1" id="KW-0805">Transcription regulation</keyword>
<organism evidence="5 6">
    <name type="scientific">Niabella yanshanensis</name>
    <dbReference type="NCBI Taxonomy" id="577386"/>
    <lineage>
        <taxon>Bacteria</taxon>
        <taxon>Pseudomonadati</taxon>
        <taxon>Bacteroidota</taxon>
        <taxon>Chitinophagia</taxon>
        <taxon>Chitinophagales</taxon>
        <taxon>Chitinophagaceae</taxon>
        <taxon>Niabella</taxon>
    </lineage>
</organism>
<evidence type="ECO:0000256" key="3">
    <source>
        <dbReference type="ARBA" id="ARBA00023163"/>
    </source>
</evidence>
<dbReference type="EMBL" id="CP139960">
    <property type="protein sequence ID" value="WQD37302.1"/>
    <property type="molecule type" value="Genomic_DNA"/>
</dbReference>
<dbReference type="Gene3D" id="1.10.10.60">
    <property type="entry name" value="Homeodomain-like"/>
    <property type="match status" value="1"/>
</dbReference>
<dbReference type="InterPro" id="IPR050204">
    <property type="entry name" value="AraC_XylS_family_regulators"/>
</dbReference>
<dbReference type="Pfam" id="PF12833">
    <property type="entry name" value="HTH_18"/>
    <property type="match status" value="1"/>
</dbReference>
<dbReference type="SUPFAM" id="SSF46689">
    <property type="entry name" value="Homeodomain-like"/>
    <property type="match status" value="1"/>
</dbReference>
<keyword evidence="2" id="KW-0238">DNA-binding</keyword>
<dbReference type="RefSeq" id="WP_114792329.1">
    <property type="nucleotide sequence ID" value="NZ_CP139960.1"/>
</dbReference>
<dbReference type="InterPro" id="IPR009057">
    <property type="entry name" value="Homeodomain-like_sf"/>
</dbReference>
<keyword evidence="6" id="KW-1185">Reference proteome</keyword>
<evidence type="ECO:0000256" key="1">
    <source>
        <dbReference type="ARBA" id="ARBA00023015"/>
    </source>
</evidence>
<feature type="domain" description="HTH araC/xylS-type" evidence="4">
    <location>
        <begin position="172"/>
        <end position="270"/>
    </location>
</feature>
<dbReference type="InterPro" id="IPR054015">
    <property type="entry name" value="ExsA-like_N"/>
</dbReference>
<dbReference type="Proteomes" id="UP001325680">
    <property type="component" value="Chromosome"/>
</dbReference>
<evidence type="ECO:0000313" key="5">
    <source>
        <dbReference type="EMBL" id="WQD37302.1"/>
    </source>
</evidence>
<gene>
    <name evidence="5" type="ORF">U0035_16665</name>
</gene>
<name>A0ABZ0W465_9BACT</name>